<accession>A0A1N6SDU3</accession>
<feature type="transmembrane region" description="Helical" evidence="1">
    <location>
        <begin position="27"/>
        <end position="52"/>
    </location>
</feature>
<dbReference type="RefSeq" id="WP_076586325.1">
    <property type="nucleotide sequence ID" value="NZ_FTLW01000002.1"/>
</dbReference>
<feature type="domain" description="YdbS-like PH" evidence="2">
    <location>
        <begin position="76"/>
        <end position="153"/>
    </location>
</feature>
<dbReference type="AlphaFoldDB" id="A0A1N6SDU3"/>
<feature type="domain" description="YdbS-like PH" evidence="2">
    <location>
        <begin position="268"/>
        <end position="327"/>
    </location>
</feature>
<proteinExistence type="predicted"/>
<evidence type="ECO:0000313" key="3">
    <source>
        <dbReference type="EMBL" id="SIQ39241.1"/>
    </source>
</evidence>
<name>A0A1N6SDU3_9GAMM</name>
<dbReference type="PIRSF" id="PIRSF026631">
    <property type="entry name" value="UCP026631"/>
    <property type="match status" value="1"/>
</dbReference>
<dbReference type="InterPro" id="IPR005182">
    <property type="entry name" value="YdbS-like_PH"/>
</dbReference>
<dbReference type="EMBL" id="FTLW01000002">
    <property type="protein sequence ID" value="SIQ39241.1"/>
    <property type="molecule type" value="Genomic_DNA"/>
</dbReference>
<dbReference type="STRING" id="1604334.SAMN05421546_1262"/>
<sequence>MTTDIVAPPVPPVSPLQIDGEEHRLHAWSWLFVTLQHMKQFILPLLVLLFAGRGDRNELWPLIGVGVLALASIWQYFTYRYRLLPDRIEIRSGLLERKLRQIAYARIHNVALHQTVLHRIFNVAEVRLESAGGMKPEAEMRVLRYDQAIALEKLVRERGGEAAPLTGDDAHAEPASTILLSLPTSEVIRHGLISNRGLVLVAGGFAAMSQISPRFFANFSERWVKAGAGYAESHHFGWVDYSIGALSLLAVFVVLLRALSVLASLLQYHGFTLSETGRRLTVVRGLLTRIRTSAPKRRIQAWTLRESVLHRLFKRRALSIDSAASQSSGQQGGRGLRELAPIAKPEVCDDLIRHFLPGAQWPPADWQPLHRRAWLRIWLGDVLWVLPVTAALIWRFGAWGALLLLWLPWSALLAWKAATKAGWSLDGRLVAVRRGWWSRQWRFAEVDKLQALQVSRSPLDKLFGMRGMTLDTAGANAISPTMQIAYLTPEAAETLQRALSKRLARSALRW</sequence>
<dbReference type="Pfam" id="PF03703">
    <property type="entry name" value="bPH_2"/>
    <property type="match status" value="3"/>
</dbReference>
<evidence type="ECO:0000313" key="4">
    <source>
        <dbReference type="Proteomes" id="UP000241788"/>
    </source>
</evidence>
<evidence type="ECO:0000259" key="2">
    <source>
        <dbReference type="Pfam" id="PF03703"/>
    </source>
</evidence>
<keyword evidence="1" id="KW-0812">Transmembrane</keyword>
<reference evidence="4" key="1">
    <citation type="submission" date="2017-01" db="EMBL/GenBank/DDBJ databases">
        <authorList>
            <person name="Varghese N."/>
            <person name="Submissions S."/>
        </authorList>
    </citation>
    <scope>NUCLEOTIDE SEQUENCE [LARGE SCALE GENOMIC DNA]</scope>
    <source>
        <strain evidence="4">UM1</strain>
    </source>
</reference>
<organism evidence="3 4">
    <name type="scientific">Solilutibacter tolerans</name>
    <dbReference type="NCBI Taxonomy" id="1604334"/>
    <lineage>
        <taxon>Bacteria</taxon>
        <taxon>Pseudomonadati</taxon>
        <taxon>Pseudomonadota</taxon>
        <taxon>Gammaproteobacteria</taxon>
        <taxon>Lysobacterales</taxon>
        <taxon>Lysobacteraceae</taxon>
        <taxon>Solilutibacter</taxon>
    </lineage>
</organism>
<feature type="domain" description="YdbS-like PH" evidence="2">
    <location>
        <begin position="421"/>
        <end position="498"/>
    </location>
</feature>
<dbReference type="OrthoDB" id="240564at2"/>
<dbReference type="Proteomes" id="UP000241788">
    <property type="component" value="Unassembled WGS sequence"/>
</dbReference>
<dbReference type="InterPro" id="IPR014529">
    <property type="entry name" value="UCP026631"/>
</dbReference>
<evidence type="ECO:0000256" key="1">
    <source>
        <dbReference type="SAM" id="Phobius"/>
    </source>
</evidence>
<gene>
    <name evidence="3" type="ORF">SAMN05421546_1262</name>
</gene>
<keyword evidence="4" id="KW-1185">Reference proteome</keyword>
<feature type="transmembrane region" description="Helical" evidence="1">
    <location>
        <begin position="399"/>
        <end position="418"/>
    </location>
</feature>
<dbReference type="PANTHER" id="PTHR34473:SF2">
    <property type="entry name" value="UPF0699 TRANSMEMBRANE PROTEIN YDBT"/>
    <property type="match status" value="1"/>
</dbReference>
<dbReference type="PANTHER" id="PTHR34473">
    <property type="entry name" value="UPF0699 TRANSMEMBRANE PROTEIN YDBS"/>
    <property type="match status" value="1"/>
</dbReference>
<keyword evidence="1" id="KW-1133">Transmembrane helix</keyword>
<feature type="transmembrane region" description="Helical" evidence="1">
    <location>
        <begin position="59"/>
        <end position="77"/>
    </location>
</feature>
<keyword evidence="1" id="KW-0472">Membrane</keyword>
<protein>
    <submittedName>
        <fullName evidence="3">Putative membrane protein</fullName>
    </submittedName>
</protein>